<dbReference type="VEuPathDB" id="PlasmoDB:C922_05125"/>
<accession>W6ZYW8</accession>
<feature type="compositionally biased region" description="Basic and acidic residues" evidence="1">
    <location>
        <begin position="1"/>
        <end position="23"/>
    </location>
</feature>
<organism evidence="2 3">
    <name type="scientific">Plasmodium inui San Antonio 1</name>
    <dbReference type="NCBI Taxonomy" id="1237626"/>
    <lineage>
        <taxon>Eukaryota</taxon>
        <taxon>Sar</taxon>
        <taxon>Alveolata</taxon>
        <taxon>Apicomplexa</taxon>
        <taxon>Aconoidasida</taxon>
        <taxon>Haemosporida</taxon>
        <taxon>Plasmodiidae</taxon>
        <taxon>Plasmodium</taxon>
        <taxon>Plasmodium (Plasmodium)</taxon>
    </lineage>
</organism>
<name>W6ZYW8_9APIC</name>
<proteinExistence type="predicted"/>
<dbReference type="GeneID" id="20040399"/>
<keyword evidence="3" id="KW-1185">Reference proteome</keyword>
<dbReference type="EMBL" id="KI965498">
    <property type="protein sequence ID" value="EUD64485.1"/>
    <property type="molecule type" value="Genomic_DNA"/>
</dbReference>
<evidence type="ECO:0000313" key="2">
    <source>
        <dbReference type="EMBL" id="EUD64485.1"/>
    </source>
</evidence>
<gene>
    <name evidence="2" type="ORF">C922_05125</name>
</gene>
<feature type="region of interest" description="Disordered" evidence="1">
    <location>
        <begin position="1"/>
        <end position="66"/>
    </location>
</feature>
<evidence type="ECO:0000313" key="3">
    <source>
        <dbReference type="Proteomes" id="UP000030640"/>
    </source>
</evidence>
<evidence type="ECO:0000256" key="1">
    <source>
        <dbReference type="SAM" id="MobiDB-lite"/>
    </source>
</evidence>
<reference evidence="2 3" key="1">
    <citation type="submission" date="2013-02" db="EMBL/GenBank/DDBJ databases">
        <title>The Genome Sequence of Plasmodium inui San Antonio 1.</title>
        <authorList>
            <consortium name="The Broad Institute Genome Sequencing Platform"/>
            <consortium name="The Broad Institute Genome Sequencing Center for Infectious Disease"/>
            <person name="Neafsey D."/>
            <person name="Cheeseman I."/>
            <person name="Volkman S."/>
            <person name="Adams J."/>
            <person name="Walker B."/>
            <person name="Young S.K."/>
            <person name="Zeng Q."/>
            <person name="Gargeya S."/>
            <person name="Fitzgerald M."/>
            <person name="Haas B."/>
            <person name="Abouelleil A."/>
            <person name="Alvarado L."/>
            <person name="Arachchi H.M."/>
            <person name="Berlin A.M."/>
            <person name="Chapman S.B."/>
            <person name="Dewar J."/>
            <person name="Goldberg J."/>
            <person name="Griggs A."/>
            <person name="Gujja S."/>
            <person name="Hansen M."/>
            <person name="Howarth C."/>
            <person name="Imamovic A."/>
            <person name="Larimer J."/>
            <person name="McCowan C."/>
            <person name="Murphy C."/>
            <person name="Neiman D."/>
            <person name="Pearson M."/>
            <person name="Priest M."/>
            <person name="Roberts A."/>
            <person name="Saif S."/>
            <person name="Shea T."/>
            <person name="Sisk P."/>
            <person name="Sykes S."/>
            <person name="Wortman J."/>
            <person name="Nusbaum C."/>
            <person name="Birren B."/>
        </authorList>
    </citation>
    <scope>NUCLEOTIDE SEQUENCE [LARGE SCALE GENOMIC DNA]</scope>
    <source>
        <strain evidence="2 3">San Antonio 1</strain>
    </source>
</reference>
<sequence>MLGERNRPDEKLTRKQRETEKAVRVKPRGTLRKGDNKGETNEESKSRPQQRTKVAGRSPDKSLSEQ</sequence>
<dbReference type="RefSeq" id="XP_008818919.1">
    <property type="nucleotide sequence ID" value="XM_008820697.1"/>
</dbReference>
<dbReference type="AlphaFoldDB" id="W6ZYW8"/>
<feature type="compositionally biased region" description="Basic and acidic residues" evidence="1">
    <location>
        <begin position="32"/>
        <end position="46"/>
    </location>
</feature>
<dbReference type="Proteomes" id="UP000030640">
    <property type="component" value="Unassembled WGS sequence"/>
</dbReference>
<protein>
    <submittedName>
        <fullName evidence="2">Uncharacterized protein</fullName>
    </submittedName>
</protein>